<feature type="compositionally biased region" description="Basic and acidic residues" evidence="1">
    <location>
        <begin position="617"/>
        <end position="627"/>
    </location>
</feature>
<feature type="compositionally biased region" description="Polar residues" evidence="1">
    <location>
        <begin position="33"/>
        <end position="57"/>
    </location>
</feature>
<sequence length="1043" mass="113410">MPKARGHEHEVSLTFKYAYRPSLLRQAEATVSPHASQTNLNTMVNVSDPQRPSVCSPSSPPLRQDAIFQSFPNPSARGSPKRSQVRSSRQTPPLLSVSQAQASTLSPKASPRHSPRVTPRRTPVGELEQFRWVNSETASPLISNATGSAASPLIASNSSKMTGNLSLPLDGPSSFKLADSQKSSSNANSNARSNSLDRYLDDDLSPPIRHTDDNISKEAAILGLSTSLRYSETTPSPSEQQLSRLGSNPPRAADDTALAANARAVKQQKASSLFHLIRGPLTFPTAGKILIDSCLPRKLRKSATSSVAATSTTSLNGLPNSRVSQRQHSSPSHSKPHTPSDAPKTPSRSNSKRSRHGIGSWKHMLRKSADTSPSVDHAKEPSKIKDDDPASCFAAGEAHRFHTPIESPRMSGTPSSASAISPKTADPKAKKRLPSYFDLKRRDTANTSPFTENNRGFTLMALSDTEKQQREAIQTQAARLPHFVQVPMFSRAAPFAQTEDYSGASTEETSRRGSYPPGHGSSGRSSNPGRPESGRRASFGYRDHMKFITKPDGYSSRTNSERQNTDSPGSGPASGAISEFGPRDQWQRQNSYQSQSTESRKSSLGERRASSVIAKLDVTRRSIDKQVNDSSGNTSHAKQSPPKMVHWRGAEVTEEEAKILDMLVGRNRLFSEALMSTSPLDSPQTEESAPAPNQYPAPGEEPVCILRRPSWRRLASTIGSSPLSGLAEEGAPLDRTSRTNSGDGIREVRELYAEAVQETHGIAVGVRRNRKLEEDFQISPNLSPRTQRPNPLEFITTPPNFDQDDDLQPIETPAMGTSSRSQTTTTRTKYETEILSIALLRGRVVQGTTESVMGLSEALSANEAQRPVFWRAPSLTLPERPSMATRTNALEERSLSDSVVPGVNRKTASRQNSSDSGKAHRSSSTLAMLRKLSYPLSNKSVKEKDPHMDMDKDQSRTPEGGNGSAASIRGQSLTDPAFLPTLHDFVNALMIRYQVGRRVRARSTASSNLKEDSAESVVDGSLNEAEDENGIIAASRIPTFIIN</sequence>
<proteinExistence type="predicted"/>
<feature type="compositionally biased region" description="Basic residues" evidence="1">
    <location>
        <begin position="110"/>
        <end position="119"/>
    </location>
</feature>
<feature type="compositionally biased region" description="Polar residues" evidence="1">
    <location>
        <begin position="628"/>
        <end position="638"/>
    </location>
</feature>
<feature type="compositionally biased region" description="Low complexity" evidence="1">
    <location>
        <begin position="305"/>
        <end position="314"/>
    </location>
</feature>
<feature type="compositionally biased region" description="Polar residues" evidence="1">
    <location>
        <begin position="230"/>
        <end position="246"/>
    </location>
</feature>
<feature type="compositionally biased region" description="Polar residues" evidence="1">
    <location>
        <begin position="85"/>
        <end position="107"/>
    </location>
</feature>
<feature type="compositionally biased region" description="Low complexity" evidence="1">
    <location>
        <begin position="567"/>
        <end position="576"/>
    </location>
</feature>
<feature type="compositionally biased region" description="Polar residues" evidence="1">
    <location>
        <begin position="587"/>
        <end position="597"/>
    </location>
</feature>
<feature type="compositionally biased region" description="Low complexity" evidence="1">
    <location>
        <begin position="321"/>
        <end position="340"/>
    </location>
</feature>
<dbReference type="EMBL" id="JAQGDS010000003">
    <property type="protein sequence ID" value="KAJ6262415.1"/>
    <property type="molecule type" value="Genomic_DNA"/>
</dbReference>
<dbReference type="Proteomes" id="UP001221413">
    <property type="component" value="Unassembled WGS sequence"/>
</dbReference>
<feature type="compositionally biased region" description="Polar residues" evidence="1">
    <location>
        <begin position="909"/>
        <end position="926"/>
    </location>
</feature>
<gene>
    <name evidence="2" type="ORF">Dda_3223</name>
</gene>
<feature type="region of interest" description="Disordered" evidence="1">
    <location>
        <begin position="151"/>
        <end position="212"/>
    </location>
</feature>
<feature type="compositionally biased region" description="Basic and acidic residues" evidence="1">
    <location>
        <begin position="376"/>
        <end position="388"/>
    </location>
</feature>
<feature type="compositionally biased region" description="Basic and acidic residues" evidence="1">
    <location>
        <begin position="598"/>
        <end position="609"/>
    </location>
</feature>
<feature type="compositionally biased region" description="Low complexity" evidence="1">
    <location>
        <begin position="183"/>
        <end position="194"/>
    </location>
</feature>
<feature type="compositionally biased region" description="Polar residues" evidence="1">
    <location>
        <begin position="151"/>
        <end position="165"/>
    </location>
</feature>
<evidence type="ECO:0000313" key="3">
    <source>
        <dbReference type="Proteomes" id="UP001221413"/>
    </source>
</evidence>
<feature type="compositionally biased region" description="Basic and acidic residues" evidence="1">
    <location>
        <begin position="940"/>
        <end position="956"/>
    </location>
</feature>
<feature type="region of interest" description="Disordered" evidence="1">
    <location>
        <begin position="495"/>
        <end position="645"/>
    </location>
</feature>
<name>A0AAD6J187_DREDA</name>
<feature type="region of interest" description="Disordered" evidence="1">
    <location>
        <begin position="1002"/>
        <end position="1021"/>
    </location>
</feature>
<feature type="region of interest" description="Disordered" evidence="1">
    <location>
        <begin position="402"/>
        <end position="432"/>
    </location>
</feature>
<feature type="compositionally biased region" description="Polar residues" evidence="1">
    <location>
        <begin position="410"/>
        <end position="421"/>
    </location>
</feature>
<evidence type="ECO:0000256" key="1">
    <source>
        <dbReference type="SAM" id="MobiDB-lite"/>
    </source>
</evidence>
<feature type="region of interest" description="Disordered" evidence="1">
    <location>
        <begin position="230"/>
        <end position="253"/>
    </location>
</feature>
<feature type="region of interest" description="Disordered" evidence="1">
    <location>
        <begin position="718"/>
        <end position="744"/>
    </location>
</feature>
<protein>
    <submittedName>
        <fullName evidence="2">Uncharacterized protein</fullName>
    </submittedName>
</protein>
<evidence type="ECO:0000313" key="2">
    <source>
        <dbReference type="EMBL" id="KAJ6262415.1"/>
    </source>
</evidence>
<dbReference type="AlphaFoldDB" id="A0AAD6J187"/>
<feature type="region of interest" description="Disordered" evidence="1">
    <location>
        <begin position="305"/>
        <end position="390"/>
    </location>
</feature>
<reference evidence="2" key="1">
    <citation type="submission" date="2023-01" db="EMBL/GenBank/DDBJ databases">
        <title>The chitinases involved in constricting ring structure development in the nematode-trapping fungus Drechslerella dactyloides.</title>
        <authorList>
            <person name="Wang R."/>
            <person name="Zhang L."/>
            <person name="Tang P."/>
            <person name="Li S."/>
            <person name="Liang L."/>
        </authorList>
    </citation>
    <scope>NUCLEOTIDE SEQUENCE</scope>
    <source>
        <strain evidence="2">YMF1.00031</strain>
    </source>
</reference>
<keyword evidence="3" id="KW-1185">Reference proteome</keyword>
<feature type="region of interest" description="Disordered" evidence="1">
    <location>
        <begin position="28"/>
        <end position="132"/>
    </location>
</feature>
<feature type="compositionally biased region" description="Low complexity" evidence="1">
    <location>
        <begin position="512"/>
        <end position="531"/>
    </location>
</feature>
<accession>A0AAD6J187</accession>
<feature type="region of interest" description="Disordered" evidence="1">
    <location>
        <begin position="880"/>
        <end position="969"/>
    </location>
</feature>
<organism evidence="2 3">
    <name type="scientific">Drechslerella dactyloides</name>
    <name type="common">Nematode-trapping fungus</name>
    <name type="synonym">Arthrobotrys dactyloides</name>
    <dbReference type="NCBI Taxonomy" id="74499"/>
    <lineage>
        <taxon>Eukaryota</taxon>
        <taxon>Fungi</taxon>
        <taxon>Dikarya</taxon>
        <taxon>Ascomycota</taxon>
        <taxon>Pezizomycotina</taxon>
        <taxon>Orbiliomycetes</taxon>
        <taxon>Orbiliales</taxon>
        <taxon>Orbiliaceae</taxon>
        <taxon>Drechslerella</taxon>
    </lineage>
</organism>
<feature type="compositionally biased region" description="Polar residues" evidence="1">
    <location>
        <begin position="677"/>
        <end position="687"/>
    </location>
</feature>
<feature type="region of interest" description="Disordered" evidence="1">
    <location>
        <begin position="677"/>
        <end position="699"/>
    </location>
</feature>
<comment type="caution">
    <text evidence="2">The sequence shown here is derived from an EMBL/GenBank/DDBJ whole genome shotgun (WGS) entry which is preliminary data.</text>
</comment>